<dbReference type="EMBL" id="VDCQ01000026">
    <property type="protein sequence ID" value="TNJ64686.1"/>
    <property type="molecule type" value="Genomic_DNA"/>
</dbReference>
<comment type="caution">
    <text evidence="7">The sequence shown here is derived from an EMBL/GenBank/DDBJ whole genome shotgun (WGS) entry which is preliminary data.</text>
</comment>
<evidence type="ECO:0000256" key="4">
    <source>
        <dbReference type="ARBA" id="ARBA00022881"/>
    </source>
</evidence>
<gene>
    <name evidence="7" type="ORF">FE784_18760</name>
</gene>
<keyword evidence="1" id="KW-0963">Cytoplasm</keyword>
<dbReference type="PANTHER" id="PTHR30562">
    <property type="entry name" value="UVRC/OXIDOREDUCTASE"/>
    <property type="match status" value="1"/>
</dbReference>
<keyword evidence="7" id="KW-0378">Hydrolase</keyword>
<organism evidence="7 8">
    <name type="scientific">Paenibacillus hemerocallicola</name>
    <dbReference type="NCBI Taxonomy" id="1172614"/>
    <lineage>
        <taxon>Bacteria</taxon>
        <taxon>Bacillati</taxon>
        <taxon>Bacillota</taxon>
        <taxon>Bacilli</taxon>
        <taxon>Bacillales</taxon>
        <taxon>Paenibacillaceae</taxon>
        <taxon>Paenibacillus</taxon>
    </lineage>
</organism>
<evidence type="ECO:0000313" key="8">
    <source>
        <dbReference type="Proteomes" id="UP000307943"/>
    </source>
</evidence>
<dbReference type="AlphaFoldDB" id="A0A5C4T784"/>
<keyword evidence="3" id="KW-0228">DNA excision</keyword>
<dbReference type="OrthoDB" id="9804933at2"/>
<feature type="domain" description="GIY-YIG" evidence="6">
    <location>
        <begin position="24"/>
        <end position="102"/>
    </location>
</feature>
<dbReference type="Proteomes" id="UP000307943">
    <property type="component" value="Unassembled WGS sequence"/>
</dbReference>
<protein>
    <submittedName>
        <fullName evidence="7">Nucleotide excision repair endonuclease</fullName>
    </submittedName>
</protein>
<dbReference type="PROSITE" id="PS50164">
    <property type="entry name" value="GIY_YIG"/>
    <property type="match status" value="1"/>
</dbReference>
<sequence>MKVLCDRRNYVVDFYRFEPDRYPEEPGCYLMFDRSGRLLYVGKAVNLRRRLCSYFQSRPDRPKVARLVQEIADIEIMIVGNENESLTLETNLIQYYLPPYNRAKKRESSVYPYIAVTQEPLPRLSAADRDRQAPPASGRNGGERLIGPFPNPVFRNYALEFAIDSYRLRTCEPIPDRLCMRYYLGKCGGVCELKESEEQYDERLCDALRMLADPGEVPREMEKAMEVLATRLQFEKAKDMHVRLSALRSMLDVQAVNVPRDYHQIAVFFGTTHLLAARIEYGMLRSRFIWLDYDKGDDGSKEKWVQRLTSLLPEEGKVEIITNDADRAEPILQAARARRIKAKPVLPAKGAKRRLLHICERNFIYRSEFIRQNKT</sequence>
<dbReference type="CDD" id="cd10434">
    <property type="entry name" value="GIY-YIG_UvrC_Cho"/>
    <property type="match status" value="1"/>
</dbReference>
<dbReference type="PANTHER" id="PTHR30562:SF1">
    <property type="entry name" value="UVRABC SYSTEM PROTEIN C"/>
    <property type="match status" value="1"/>
</dbReference>
<evidence type="ECO:0000256" key="3">
    <source>
        <dbReference type="ARBA" id="ARBA00022769"/>
    </source>
</evidence>
<evidence type="ECO:0000256" key="1">
    <source>
        <dbReference type="ARBA" id="ARBA00022490"/>
    </source>
</evidence>
<keyword evidence="8" id="KW-1185">Reference proteome</keyword>
<keyword evidence="7" id="KW-0255">Endonuclease</keyword>
<dbReference type="GO" id="GO:0009380">
    <property type="term" value="C:excinuclease repair complex"/>
    <property type="evidence" value="ECO:0007669"/>
    <property type="project" value="TreeGrafter"/>
</dbReference>
<keyword evidence="7" id="KW-0540">Nuclease</keyword>
<dbReference type="Pfam" id="PF01541">
    <property type="entry name" value="GIY-YIG"/>
    <property type="match status" value="1"/>
</dbReference>
<keyword evidence="5" id="KW-0234">DNA repair</keyword>
<accession>A0A5C4T784</accession>
<evidence type="ECO:0000256" key="2">
    <source>
        <dbReference type="ARBA" id="ARBA00022763"/>
    </source>
</evidence>
<evidence type="ECO:0000256" key="5">
    <source>
        <dbReference type="ARBA" id="ARBA00023204"/>
    </source>
</evidence>
<dbReference type="Gene3D" id="3.40.1440.10">
    <property type="entry name" value="GIY-YIG endonuclease"/>
    <property type="match status" value="1"/>
</dbReference>
<dbReference type="SMART" id="SM00465">
    <property type="entry name" value="GIYc"/>
    <property type="match status" value="1"/>
</dbReference>
<evidence type="ECO:0000259" key="6">
    <source>
        <dbReference type="PROSITE" id="PS50164"/>
    </source>
</evidence>
<proteinExistence type="predicted"/>
<evidence type="ECO:0000313" key="7">
    <source>
        <dbReference type="EMBL" id="TNJ64686.1"/>
    </source>
</evidence>
<name>A0A5C4T784_9BACL</name>
<dbReference type="GO" id="GO:0004519">
    <property type="term" value="F:endonuclease activity"/>
    <property type="evidence" value="ECO:0007669"/>
    <property type="project" value="UniProtKB-KW"/>
</dbReference>
<dbReference type="FunFam" id="3.40.1440.10:FF:000001">
    <property type="entry name" value="UvrABC system protein C"/>
    <property type="match status" value="1"/>
</dbReference>
<dbReference type="InterPro" id="IPR047296">
    <property type="entry name" value="GIY-YIG_UvrC_Cho"/>
</dbReference>
<keyword evidence="2" id="KW-0227">DNA damage</keyword>
<dbReference type="InterPro" id="IPR050066">
    <property type="entry name" value="UvrABC_protein_C"/>
</dbReference>
<dbReference type="InterPro" id="IPR035901">
    <property type="entry name" value="GIY-YIG_endonuc_sf"/>
</dbReference>
<keyword evidence="4" id="KW-0267">Excision nuclease</keyword>
<dbReference type="GO" id="GO:0006289">
    <property type="term" value="P:nucleotide-excision repair"/>
    <property type="evidence" value="ECO:0007669"/>
    <property type="project" value="InterPro"/>
</dbReference>
<reference evidence="7 8" key="1">
    <citation type="submission" date="2019-05" db="EMBL/GenBank/DDBJ databases">
        <title>We sequenced the genome of Paenibacillus hemerocallicola KCTC 33185 for further insight into its adaptation and study the phylogeny of Paenibacillus.</title>
        <authorList>
            <person name="Narsing Rao M.P."/>
        </authorList>
    </citation>
    <scope>NUCLEOTIDE SEQUENCE [LARGE SCALE GENOMIC DNA]</scope>
    <source>
        <strain evidence="7 8">KCTC 33185</strain>
    </source>
</reference>
<dbReference type="SUPFAM" id="SSF82771">
    <property type="entry name" value="GIY-YIG endonuclease"/>
    <property type="match status" value="1"/>
</dbReference>
<dbReference type="InterPro" id="IPR000305">
    <property type="entry name" value="GIY-YIG_endonuc"/>
</dbReference>